<keyword evidence="1" id="KW-0732">Signal</keyword>
<protein>
    <recommendedName>
        <fullName evidence="4">Lipid/polyisoprenoid-binding YceI-like domain-containing protein</fullName>
    </recommendedName>
</protein>
<evidence type="ECO:0000313" key="3">
    <source>
        <dbReference type="Proteomes" id="UP000002350"/>
    </source>
</evidence>
<proteinExistence type="predicted"/>
<gene>
    <name evidence="2" type="ordered locus">SVI_3014</name>
</gene>
<accession>D4ZAE0</accession>
<evidence type="ECO:0000256" key="1">
    <source>
        <dbReference type="SAM" id="SignalP"/>
    </source>
</evidence>
<feature type="chain" id="PRO_5003068532" description="Lipid/polyisoprenoid-binding YceI-like domain-containing protein" evidence="1">
    <location>
        <begin position="22"/>
        <end position="177"/>
    </location>
</feature>
<dbReference type="Proteomes" id="UP000002350">
    <property type="component" value="Chromosome"/>
</dbReference>
<dbReference type="eggNOG" id="ENOG502ZM3X">
    <property type="taxonomic scope" value="Bacteria"/>
</dbReference>
<sequence>MTHSNVIFIASLLFAANDASALDISSSNKQQEFNVDTKIELDKFYDREIIKFEFVKKNWLLDFDANNYKFNDISDVLLLGTSIAKSDPLNSYSLNLIENESACYDVKGAATETQDLVTVIVDGEEIKVGEGLSELGFDGVGRVGKYSKFDVDLKFEAVTFKDDYCKGIIKMSIALDI</sequence>
<dbReference type="AlphaFoldDB" id="D4ZAE0"/>
<keyword evidence="3" id="KW-1185">Reference proteome</keyword>
<feature type="signal peptide" evidence="1">
    <location>
        <begin position="1"/>
        <end position="21"/>
    </location>
</feature>
<evidence type="ECO:0000313" key="2">
    <source>
        <dbReference type="EMBL" id="BAJ02985.1"/>
    </source>
</evidence>
<name>D4ZAE0_SHEVD</name>
<reference evidence="3" key="1">
    <citation type="journal article" date="2010" name="Mol. Biosyst.">
        <title>Complete genome sequence and comparative analysis of Shewanella violacea, a psychrophilic and piezophilic bacterium from deep sea floor sediments.</title>
        <authorList>
            <person name="Aono E."/>
            <person name="Baba T."/>
            <person name="Ara T."/>
            <person name="Nishi T."/>
            <person name="Nakamichi T."/>
            <person name="Inamoto E."/>
            <person name="Toyonaga H."/>
            <person name="Hasegawa M."/>
            <person name="Takai Y."/>
            <person name="Okumura Y."/>
            <person name="Baba M."/>
            <person name="Tomita M."/>
            <person name="Kato C."/>
            <person name="Oshima T."/>
            <person name="Nakasone K."/>
            <person name="Mori H."/>
        </authorList>
    </citation>
    <scope>NUCLEOTIDE SEQUENCE [LARGE SCALE GENOMIC DNA]</scope>
    <source>
        <strain evidence="3">JCM 10179 / CIP 106290 / LMG 19151 / DSS12</strain>
    </source>
</reference>
<organism evidence="2 3">
    <name type="scientific">Shewanella violacea (strain JCM 10179 / CIP 106290 / LMG 19151 / DSS12)</name>
    <dbReference type="NCBI Taxonomy" id="637905"/>
    <lineage>
        <taxon>Bacteria</taxon>
        <taxon>Pseudomonadati</taxon>
        <taxon>Pseudomonadota</taxon>
        <taxon>Gammaproteobacteria</taxon>
        <taxon>Alteromonadales</taxon>
        <taxon>Shewanellaceae</taxon>
        <taxon>Shewanella</taxon>
    </lineage>
</organism>
<dbReference type="STRING" id="637905.SVI_3014"/>
<dbReference type="EMBL" id="AP011177">
    <property type="protein sequence ID" value="BAJ02985.1"/>
    <property type="molecule type" value="Genomic_DNA"/>
</dbReference>
<dbReference type="HOGENOM" id="CLU_1516923_0_0_6"/>
<evidence type="ECO:0008006" key="4">
    <source>
        <dbReference type="Google" id="ProtNLM"/>
    </source>
</evidence>
<dbReference type="KEGG" id="svo:SVI_3014"/>
<dbReference type="OrthoDB" id="6261006at2"/>
<dbReference type="RefSeq" id="WP_013052284.1">
    <property type="nucleotide sequence ID" value="NC_014012.1"/>
</dbReference>